<protein>
    <submittedName>
        <fullName evidence="1">Uncharacterized protein</fullName>
    </submittedName>
</protein>
<sequence>MQALHSLIIQTSPNMTPFNSNLAATHATSRKNQISNITSPFQFQTQPEAETVKDQGTDIPDVIPAAADKVYDDESMTIGEILLIIPADCPLPSALGEIKKIKLGKSILIPGVNEGDWYKASLPKISVDVKGKTPLVIVDPVKGNPAKEQFSFICADIEVLLQSVASSVFEDQSVQMFLDQRPFSSSTSDDSSICFDENDTAATLISLPAVATDFIESFARLRASIDQVQFEQIKRRNDADKLKDILILHIRDLEKQVNARFGTR</sequence>
<reference evidence="1 2" key="1">
    <citation type="journal article" date="2015" name="Proc. Natl. Acad. Sci. U.S.A.">
        <title>The resurrection genome of Boea hygrometrica: A blueprint for survival of dehydration.</title>
        <authorList>
            <person name="Xiao L."/>
            <person name="Yang G."/>
            <person name="Zhang L."/>
            <person name="Yang X."/>
            <person name="Zhao S."/>
            <person name="Ji Z."/>
            <person name="Zhou Q."/>
            <person name="Hu M."/>
            <person name="Wang Y."/>
            <person name="Chen M."/>
            <person name="Xu Y."/>
            <person name="Jin H."/>
            <person name="Xiao X."/>
            <person name="Hu G."/>
            <person name="Bao F."/>
            <person name="Hu Y."/>
            <person name="Wan P."/>
            <person name="Li L."/>
            <person name="Deng X."/>
            <person name="Kuang T."/>
            <person name="Xiang C."/>
            <person name="Zhu J.K."/>
            <person name="Oliver M.J."/>
            <person name="He Y."/>
        </authorList>
    </citation>
    <scope>NUCLEOTIDE SEQUENCE [LARGE SCALE GENOMIC DNA]</scope>
    <source>
        <strain evidence="2">cv. XS01</strain>
    </source>
</reference>
<evidence type="ECO:0000313" key="2">
    <source>
        <dbReference type="Proteomes" id="UP000250235"/>
    </source>
</evidence>
<proteinExistence type="predicted"/>
<dbReference type="AlphaFoldDB" id="A0A2Z7C0I1"/>
<organism evidence="1 2">
    <name type="scientific">Dorcoceras hygrometricum</name>
    <dbReference type="NCBI Taxonomy" id="472368"/>
    <lineage>
        <taxon>Eukaryota</taxon>
        <taxon>Viridiplantae</taxon>
        <taxon>Streptophyta</taxon>
        <taxon>Embryophyta</taxon>
        <taxon>Tracheophyta</taxon>
        <taxon>Spermatophyta</taxon>
        <taxon>Magnoliopsida</taxon>
        <taxon>eudicotyledons</taxon>
        <taxon>Gunneridae</taxon>
        <taxon>Pentapetalae</taxon>
        <taxon>asterids</taxon>
        <taxon>lamiids</taxon>
        <taxon>Lamiales</taxon>
        <taxon>Gesneriaceae</taxon>
        <taxon>Didymocarpoideae</taxon>
        <taxon>Trichosporeae</taxon>
        <taxon>Loxocarpinae</taxon>
        <taxon>Dorcoceras</taxon>
    </lineage>
</organism>
<keyword evidence="2" id="KW-1185">Reference proteome</keyword>
<name>A0A2Z7C0I1_9LAMI</name>
<dbReference type="Proteomes" id="UP000250235">
    <property type="component" value="Unassembled WGS sequence"/>
</dbReference>
<gene>
    <name evidence="1" type="ORF">F511_29708</name>
</gene>
<evidence type="ECO:0000313" key="1">
    <source>
        <dbReference type="EMBL" id="KZV40164.1"/>
    </source>
</evidence>
<accession>A0A2Z7C0I1</accession>
<dbReference type="EMBL" id="KV000508">
    <property type="protein sequence ID" value="KZV40164.1"/>
    <property type="molecule type" value="Genomic_DNA"/>
</dbReference>